<dbReference type="InterPro" id="IPR045584">
    <property type="entry name" value="Pilin-like"/>
</dbReference>
<dbReference type="SUPFAM" id="SSF54523">
    <property type="entry name" value="Pili subunits"/>
    <property type="match status" value="1"/>
</dbReference>
<reference evidence="2 3" key="1">
    <citation type="submission" date="2017-07" db="EMBL/GenBank/DDBJ databases">
        <title>Complete genome sequence of Oryzomicrobium terrae TPP412.</title>
        <authorList>
            <person name="Chiu L.-W."/>
            <person name="Lo K.-J."/>
            <person name="Tsai Y.-M."/>
            <person name="Lin S.-S."/>
            <person name="Kuo C.-H."/>
            <person name="Liu C.-T."/>
        </authorList>
    </citation>
    <scope>NUCLEOTIDE SEQUENCE [LARGE SCALE GENOMIC DNA]</scope>
    <source>
        <strain evidence="2 3">TPP412</strain>
    </source>
</reference>
<keyword evidence="3" id="KW-1185">Reference proteome</keyword>
<protein>
    <submittedName>
        <fullName evidence="2">MSHA pilin protein MshA</fullName>
    </submittedName>
</protein>
<dbReference type="Gene3D" id="3.30.700.10">
    <property type="entry name" value="Glycoprotein, Type 4 Pilin"/>
    <property type="match status" value="1"/>
</dbReference>
<accession>A0A5C1E535</accession>
<organism evidence="2 3">
    <name type="scientific">Oryzomicrobium terrae</name>
    <dbReference type="NCBI Taxonomy" id="1735038"/>
    <lineage>
        <taxon>Bacteria</taxon>
        <taxon>Pseudomonadati</taxon>
        <taxon>Pseudomonadota</taxon>
        <taxon>Betaproteobacteria</taxon>
        <taxon>Rhodocyclales</taxon>
        <taxon>Rhodocyclaceae</taxon>
        <taxon>Oryzomicrobium</taxon>
    </lineage>
</organism>
<keyword evidence="1" id="KW-0812">Transmembrane</keyword>
<dbReference type="RefSeq" id="WP_149424760.1">
    <property type="nucleotide sequence ID" value="NZ_CP022579.1"/>
</dbReference>
<sequence length="156" mass="15639">MKRMQSGFTLVELIVVIVILGILAATALPRFINVSADARIAAMNGMVGAMRSAVALAQSRYVAAGDFTASSVKMDMDGGKTVTVAKTTGIPTADDAGIVAALQATDGFKFTHASGVTTVTRADSSGNAVDTSCKITYAAATGTVDASALTAANCGG</sequence>
<name>A0A5C1E535_9RHOO</name>
<evidence type="ECO:0000256" key="1">
    <source>
        <dbReference type="SAM" id="Phobius"/>
    </source>
</evidence>
<keyword evidence="1" id="KW-1133">Transmembrane helix</keyword>
<dbReference type="NCBIfam" id="TIGR02532">
    <property type="entry name" value="IV_pilin_GFxxxE"/>
    <property type="match status" value="1"/>
</dbReference>
<evidence type="ECO:0000313" key="2">
    <source>
        <dbReference type="EMBL" id="QEL63983.1"/>
    </source>
</evidence>
<dbReference type="PROSITE" id="PS00409">
    <property type="entry name" value="PROKAR_NTER_METHYL"/>
    <property type="match status" value="1"/>
</dbReference>
<proteinExistence type="predicted"/>
<dbReference type="AlphaFoldDB" id="A0A5C1E535"/>
<keyword evidence="1" id="KW-0472">Membrane</keyword>
<dbReference type="Pfam" id="PF07963">
    <property type="entry name" value="N_methyl"/>
    <property type="match status" value="1"/>
</dbReference>
<dbReference type="Proteomes" id="UP000323671">
    <property type="component" value="Chromosome"/>
</dbReference>
<gene>
    <name evidence="2" type="primary">mshA</name>
    <name evidence="2" type="ORF">OTERR_05070</name>
</gene>
<evidence type="ECO:0000313" key="3">
    <source>
        <dbReference type="Proteomes" id="UP000323671"/>
    </source>
</evidence>
<dbReference type="PANTHER" id="PTHR30093">
    <property type="entry name" value="GENERAL SECRETION PATHWAY PROTEIN G"/>
    <property type="match status" value="1"/>
</dbReference>
<dbReference type="PANTHER" id="PTHR30093:SF46">
    <property type="entry name" value="MSHA MINOR PILIN PROTEIN MSHB"/>
    <property type="match status" value="1"/>
</dbReference>
<dbReference type="EMBL" id="CP022579">
    <property type="protein sequence ID" value="QEL63983.1"/>
    <property type="molecule type" value="Genomic_DNA"/>
</dbReference>
<dbReference type="KEGG" id="otr:OTERR_05070"/>
<dbReference type="InterPro" id="IPR012902">
    <property type="entry name" value="N_methyl_site"/>
</dbReference>
<feature type="transmembrane region" description="Helical" evidence="1">
    <location>
        <begin position="7"/>
        <end position="28"/>
    </location>
</feature>